<dbReference type="PRINTS" id="PR00756">
    <property type="entry name" value="ALADIPTASE"/>
</dbReference>
<keyword evidence="8 14" id="KW-0378">Hydrolase</keyword>
<dbReference type="Pfam" id="PF17900">
    <property type="entry name" value="Peptidase_M1_N"/>
    <property type="match status" value="1"/>
</dbReference>
<dbReference type="STRING" id="1307839.L21SP5_02094"/>
<dbReference type="PANTHER" id="PTHR11533:SF299">
    <property type="entry name" value="AMINOPEPTIDASE"/>
    <property type="match status" value="1"/>
</dbReference>
<dbReference type="GO" id="GO:0008270">
    <property type="term" value="F:zinc ion binding"/>
    <property type="evidence" value="ECO:0007669"/>
    <property type="project" value="InterPro"/>
</dbReference>
<dbReference type="Pfam" id="PF01433">
    <property type="entry name" value="Peptidase_M1"/>
    <property type="match status" value="1"/>
</dbReference>
<keyword evidence="7" id="KW-0479">Metal-binding</keyword>
<dbReference type="SUPFAM" id="SSF55486">
    <property type="entry name" value="Metalloproteases ('zincins'), catalytic domain"/>
    <property type="match status" value="1"/>
</dbReference>
<comment type="catalytic activity">
    <reaction evidence="1">
        <text>Release of an N-terminal amino acid, Xaa-|-Yaa- from a peptide, amide or arylamide. Xaa is preferably Ala, but may be most amino acids including Pro (slow action). When a terminal hydrophobic residue is followed by a prolyl residue, the two may be released as an intact Xaa-Pro dipeptide.</text>
        <dbReference type="EC" id="3.4.11.2"/>
    </reaction>
</comment>
<dbReference type="Proteomes" id="UP000064893">
    <property type="component" value="Chromosome"/>
</dbReference>
<dbReference type="KEGG" id="blq:L21SP5_02094"/>
<dbReference type="RefSeq" id="WP_057953164.1">
    <property type="nucleotide sequence ID" value="NZ_CP013118.1"/>
</dbReference>
<evidence type="ECO:0000256" key="10">
    <source>
        <dbReference type="ARBA" id="ARBA00023049"/>
    </source>
</evidence>
<evidence type="ECO:0000256" key="8">
    <source>
        <dbReference type="ARBA" id="ARBA00022801"/>
    </source>
</evidence>
<dbReference type="GO" id="GO:0016285">
    <property type="term" value="F:alanyl aminopeptidase activity"/>
    <property type="evidence" value="ECO:0007669"/>
    <property type="project" value="UniProtKB-EC"/>
</dbReference>
<evidence type="ECO:0000259" key="11">
    <source>
        <dbReference type="Pfam" id="PF01433"/>
    </source>
</evidence>
<reference evidence="14 15" key="1">
    <citation type="submission" date="2015-11" db="EMBL/GenBank/DDBJ databases">
        <title>Description and complete genome sequence of a novel strain predominating in hypersaline microbial mats and representing a new family of the Bacteriodetes phylum.</title>
        <authorList>
            <person name="Spring S."/>
            <person name="Bunk B."/>
            <person name="Sproer C."/>
            <person name="Klenk H.-P."/>
        </authorList>
    </citation>
    <scope>NUCLEOTIDE SEQUENCE [LARGE SCALE GENOMIC DNA]</scope>
    <source>
        <strain evidence="14 15">L21-Spi-D4</strain>
    </source>
</reference>
<evidence type="ECO:0000256" key="7">
    <source>
        <dbReference type="ARBA" id="ARBA00022723"/>
    </source>
</evidence>
<evidence type="ECO:0000313" key="15">
    <source>
        <dbReference type="Proteomes" id="UP000064893"/>
    </source>
</evidence>
<evidence type="ECO:0000256" key="9">
    <source>
        <dbReference type="ARBA" id="ARBA00022833"/>
    </source>
</evidence>
<comment type="cofactor">
    <cofactor evidence="2">
        <name>Zn(2+)</name>
        <dbReference type="ChEBI" id="CHEBI:29105"/>
    </cofactor>
</comment>
<dbReference type="AlphaFoldDB" id="A0A0S2I042"/>
<feature type="domain" description="Aminopeptidase N-like N-terminal" evidence="12">
    <location>
        <begin position="30"/>
        <end position="209"/>
    </location>
</feature>
<evidence type="ECO:0000256" key="1">
    <source>
        <dbReference type="ARBA" id="ARBA00000098"/>
    </source>
</evidence>
<dbReference type="GO" id="GO:0042277">
    <property type="term" value="F:peptide binding"/>
    <property type="evidence" value="ECO:0007669"/>
    <property type="project" value="TreeGrafter"/>
</dbReference>
<keyword evidence="6" id="KW-0645">Protease</keyword>
<dbReference type="GO" id="GO:0043171">
    <property type="term" value="P:peptide catabolic process"/>
    <property type="evidence" value="ECO:0007669"/>
    <property type="project" value="TreeGrafter"/>
</dbReference>
<dbReference type="InterPro" id="IPR050344">
    <property type="entry name" value="Peptidase_M1_aminopeptidases"/>
</dbReference>
<dbReference type="Gene3D" id="2.60.40.1730">
    <property type="entry name" value="tricorn interacting facor f3 domain"/>
    <property type="match status" value="1"/>
</dbReference>
<dbReference type="InterPro" id="IPR014782">
    <property type="entry name" value="Peptidase_M1_dom"/>
</dbReference>
<accession>A0A0S2I042</accession>
<evidence type="ECO:0000256" key="2">
    <source>
        <dbReference type="ARBA" id="ARBA00001947"/>
    </source>
</evidence>
<evidence type="ECO:0000256" key="3">
    <source>
        <dbReference type="ARBA" id="ARBA00010136"/>
    </source>
</evidence>
<feature type="domain" description="Peptidase M1 membrane alanine aminopeptidase" evidence="11">
    <location>
        <begin position="253"/>
        <end position="449"/>
    </location>
</feature>
<evidence type="ECO:0000256" key="6">
    <source>
        <dbReference type="ARBA" id="ARBA00022670"/>
    </source>
</evidence>
<keyword evidence="10" id="KW-0482">Metalloprotease</keyword>
<comment type="similarity">
    <text evidence="3">Belongs to the peptidase M1 family.</text>
</comment>
<dbReference type="OrthoDB" id="100605at2"/>
<evidence type="ECO:0000259" key="13">
    <source>
        <dbReference type="Pfam" id="PF18962"/>
    </source>
</evidence>
<dbReference type="GO" id="GO:0005615">
    <property type="term" value="C:extracellular space"/>
    <property type="evidence" value="ECO:0007669"/>
    <property type="project" value="TreeGrafter"/>
</dbReference>
<dbReference type="EMBL" id="CP013118">
    <property type="protein sequence ID" value="ALO15731.1"/>
    <property type="molecule type" value="Genomic_DNA"/>
</dbReference>
<feature type="domain" description="Secretion system C-terminal sorting" evidence="13">
    <location>
        <begin position="693"/>
        <end position="764"/>
    </location>
</feature>
<dbReference type="NCBIfam" id="TIGR04183">
    <property type="entry name" value="Por_Secre_tail"/>
    <property type="match status" value="1"/>
</dbReference>
<dbReference type="InterPro" id="IPR001930">
    <property type="entry name" value="Peptidase_M1"/>
</dbReference>
<dbReference type="InterPro" id="IPR045357">
    <property type="entry name" value="Aminopeptidase_N-like_N"/>
</dbReference>
<keyword evidence="9" id="KW-0862">Zinc</keyword>
<protein>
    <recommendedName>
        <fullName evidence="5">Aminopeptidase N</fullName>
        <ecNumber evidence="4">3.4.11.2</ecNumber>
    </recommendedName>
</protein>
<dbReference type="Pfam" id="PF18962">
    <property type="entry name" value="Por_Secre_tail"/>
    <property type="match status" value="1"/>
</dbReference>
<organism evidence="14 15">
    <name type="scientific">Salinivirga cyanobacteriivorans</name>
    <dbReference type="NCBI Taxonomy" id="1307839"/>
    <lineage>
        <taxon>Bacteria</taxon>
        <taxon>Pseudomonadati</taxon>
        <taxon>Bacteroidota</taxon>
        <taxon>Bacteroidia</taxon>
        <taxon>Bacteroidales</taxon>
        <taxon>Salinivirgaceae</taxon>
        <taxon>Salinivirga</taxon>
    </lineage>
</organism>
<dbReference type="InterPro" id="IPR026444">
    <property type="entry name" value="Secre_tail"/>
</dbReference>
<dbReference type="GO" id="GO:0006508">
    <property type="term" value="P:proteolysis"/>
    <property type="evidence" value="ECO:0007669"/>
    <property type="project" value="UniProtKB-KW"/>
</dbReference>
<keyword evidence="14" id="KW-0031">Aminopeptidase</keyword>
<dbReference type="SUPFAM" id="SSF63737">
    <property type="entry name" value="Leukotriene A4 hydrolase N-terminal domain"/>
    <property type="match status" value="1"/>
</dbReference>
<dbReference type="GO" id="GO:0016020">
    <property type="term" value="C:membrane"/>
    <property type="evidence" value="ECO:0007669"/>
    <property type="project" value="TreeGrafter"/>
</dbReference>
<dbReference type="Gene3D" id="1.10.390.10">
    <property type="entry name" value="Neutral Protease Domain 2"/>
    <property type="match status" value="1"/>
</dbReference>
<dbReference type="GO" id="GO:0070006">
    <property type="term" value="F:metalloaminopeptidase activity"/>
    <property type="evidence" value="ECO:0007669"/>
    <property type="project" value="TreeGrafter"/>
</dbReference>
<name>A0A0S2I042_9BACT</name>
<dbReference type="EC" id="3.4.11.2" evidence="4"/>
<dbReference type="InterPro" id="IPR042097">
    <property type="entry name" value="Aminopeptidase_N-like_N_sf"/>
</dbReference>
<dbReference type="CDD" id="cd09603">
    <property type="entry name" value="M1_APN_like"/>
    <property type="match status" value="1"/>
</dbReference>
<evidence type="ECO:0000259" key="12">
    <source>
        <dbReference type="Pfam" id="PF17900"/>
    </source>
</evidence>
<keyword evidence="15" id="KW-1185">Reference proteome</keyword>
<evidence type="ECO:0000256" key="5">
    <source>
        <dbReference type="ARBA" id="ARBA00015611"/>
    </source>
</evidence>
<gene>
    <name evidence="14" type="primary">pepN</name>
    <name evidence="14" type="ORF">L21SP5_02094</name>
</gene>
<dbReference type="PANTHER" id="PTHR11533">
    <property type="entry name" value="PROTEASE M1 ZINC METALLOPROTEASE"/>
    <property type="match status" value="1"/>
</dbReference>
<evidence type="ECO:0000256" key="4">
    <source>
        <dbReference type="ARBA" id="ARBA00012564"/>
    </source>
</evidence>
<dbReference type="InterPro" id="IPR027268">
    <property type="entry name" value="Peptidase_M4/M1_CTD_sf"/>
</dbReference>
<proteinExistence type="inferred from homology"/>
<dbReference type="GO" id="GO:0005737">
    <property type="term" value="C:cytoplasm"/>
    <property type="evidence" value="ECO:0007669"/>
    <property type="project" value="TreeGrafter"/>
</dbReference>
<evidence type="ECO:0000313" key="14">
    <source>
        <dbReference type="EMBL" id="ALO15731.1"/>
    </source>
</evidence>
<sequence>MKTLYFFTILFFIAGFVNSQNSHRDNIDVQHYNINIDVSSLGNYSLSGHTEIIFRAIDEPLEQVAFDLYKYHIDSVSLNGVWIDDFDYNDTVISFYPAAEINAEQNDTCTIYYHGYGSEEPIGAWGGVHFTNSMVFNMGVALNEVPHGFGRAWFPCIDNFTDRATYEFHIITRDDHRAIATGQLQGFSDYGDDELLWHWAFNQTSPTYLVSFAVGPFTLNDTVYDGMHGSVPVEYYAINSDSSAAAATFADVPEMLALFEDKFGPYHWEKAGYTVVDFNSGAMEHLTNIAYPSYALTTDPGNQTLVAHELSHHWFGNLVTCSDAADMWLNEGWASYCEAIYMEHFHGTEQYRQYVKSNQISVVNSAHETDDGYWALSDMPYDLTYSTTVYDKGSIIVHNLRQYMGDNLFFPAVKDYLSAFSESDASTEDLRDHLSAYSGVDLTGFFDNYVFHGGFPQYSIDSMVYYGDEVKVAVSQQAVGRNFIGDGNKISIGFVDEEWNVHEQWLQFDGQQGSQFFNPGFAPVMVVLDYYNKTAGPVFDHSAVLYNSETYYPTGMDLNVMPETISDSVFIHVSEMWKGPAERGENINHIEVLDTKWWRIVFDPKGDFVASGRFYYSFFGNDSVNLEDGDSLMLVYRPDDASQWQYIEQSLTGTINSGSFTVQNIPQGNYAIARWNEASVIGQLNRQKQIEAWPNPSKKGFYIQLPTNSGQTIYVFNQQGQKIDAIKNNSENLLYYPAKGLTPGTYFLHLMKSGVSEAQCKIVITP</sequence>